<feature type="region of interest" description="Disordered" evidence="1">
    <location>
        <begin position="1"/>
        <end position="22"/>
    </location>
</feature>
<organism evidence="2">
    <name type="scientific">Fagus sylvatica</name>
    <name type="common">Beechnut</name>
    <dbReference type="NCBI Taxonomy" id="28930"/>
    <lineage>
        <taxon>Eukaryota</taxon>
        <taxon>Viridiplantae</taxon>
        <taxon>Streptophyta</taxon>
        <taxon>Embryophyta</taxon>
        <taxon>Tracheophyta</taxon>
        <taxon>Spermatophyta</taxon>
        <taxon>Magnoliopsida</taxon>
        <taxon>eudicotyledons</taxon>
        <taxon>Gunneridae</taxon>
        <taxon>Pentapetalae</taxon>
        <taxon>rosids</taxon>
        <taxon>fabids</taxon>
        <taxon>Fagales</taxon>
        <taxon>Fagaceae</taxon>
        <taxon>Fagus</taxon>
    </lineage>
</organism>
<dbReference type="EMBL" id="OIVN01000713">
    <property type="protein sequence ID" value="SPC84470.1"/>
    <property type="molecule type" value="Genomic_DNA"/>
</dbReference>
<sequence>MMTERERGTPRRDKREIGSPDVLPQMMVERRQKWWRLCRDAEAKPSSLGEFLEVERRFGDSVFMVLLQRSLKALW</sequence>
<dbReference type="AlphaFoldDB" id="A0A2N9FBT8"/>
<name>A0A2N9FBT8_FAGSY</name>
<reference evidence="2" key="1">
    <citation type="submission" date="2018-02" db="EMBL/GenBank/DDBJ databases">
        <authorList>
            <person name="Cohen D.B."/>
            <person name="Kent A.D."/>
        </authorList>
    </citation>
    <scope>NUCLEOTIDE SEQUENCE</scope>
</reference>
<protein>
    <submittedName>
        <fullName evidence="2">Uncharacterized protein</fullName>
    </submittedName>
</protein>
<evidence type="ECO:0000256" key="1">
    <source>
        <dbReference type="SAM" id="MobiDB-lite"/>
    </source>
</evidence>
<proteinExistence type="predicted"/>
<evidence type="ECO:0000313" key="2">
    <source>
        <dbReference type="EMBL" id="SPC84470.1"/>
    </source>
</evidence>
<accession>A0A2N9FBT8</accession>
<gene>
    <name evidence="2" type="ORF">FSB_LOCUS12352</name>
</gene>
<feature type="compositionally biased region" description="Basic and acidic residues" evidence="1">
    <location>
        <begin position="1"/>
        <end position="18"/>
    </location>
</feature>